<evidence type="ECO:0000256" key="1">
    <source>
        <dbReference type="ARBA" id="ARBA00022603"/>
    </source>
</evidence>
<dbReference type="InterPro" id="IPR029063">
    <property type="entry name" value="SAM-dependent_MTases_sf"/>
</dbReference>
<keyword evidence="3" id="KW-0949">S-adenosyl-L-methionine</keyword>
<dbReference type="PANTHER" id="PTHR43464:SF19">
    <property type="entry name" value="UBIQUINONE BIOSYNTHESIS O-METHYLTRANSFERASE, MITOCHONDRIAL"/>
    <property type="match status" value="1"/>
</dbReference>
<dbReference type="CDD" id="cd02440">
    <property type="entry name" value="AdoMet_MTases"/>
    <property type="match status" value="1"/>
</dbReference>
<evidence type="ECO:0000259" key="6">
    <source>
        <dbReference type="Pfam" id="PF07109"/>
    </source>
</evidence>
<dbReference type="NCBIfam" id="TIGR02021">
    <property type="entry name" value="BchM-ChlM"/>
    <property type="match status" value="1"/>
</dbReference>
<name>A0A1H2QLC9_9RHOB</name>
<dbReference type="EMBL" id="FNOM01000001">
    <property type="protein sequence ID" value="SDW07698.1"/>
    <property type="molecule type" value="Genomic_DNA"/>
</dbReference>
<evidence type="ECO:0000313" key="8">
    <source>
        <dbReference type="Proteomes" id="UP000198539"/>
    </source>
</evidence>
<dbReference type="Gene3D" id="3.40.50.150">
    <property type="entry name" value="Vaccinia Virus protein VP39"/>
    <property type="match status" value="1"/>
</dbReference>
<reference evidence="7 8" key="1">
    <citation type="submission" date="2016-10" db="EMBL/GenBank/DDBJ databases">
        <authorList>
            <person name="de Groot N.N."/>
        </authorList>
    </citation>
    <scope>NUCLEOTIDE SEQUENCE [LARGE SCALE GENOMIC DNA]</scope>
    <source>
        <strain evidence="7 8">CGMCC 1.8894</strain>
    </source>
</reference>
<evidence type="ECO:0000256" key="2">
    <source>
        <dbReference type="ARBA" id="ARBA00022679"/>
    </source>
</evidence>
<dbReference type="GO" id="GO:0015995">
    <property type="term" value="P:chlorophyll biosynthetic process"/>
    <property type="evidence" value="ECO:0007669"/>
    <property type="project" value="UniProtKB-UniRule"/>
</dbReference>
<evidence type="ECO:0000256" key="3">
    <source>
        <dbReference type="ARBA" id="ARBA00022691"/>
    </source>
</evidence>
<organism evidence="7 8">
    <name type="scientific">Roseicitreum antarcticum</name>
    <dbReference type="NCBI Taxonomy" id="564137"/>
    <lineage>
        <taxon>Bacteria</taxon>
        <taxon>Pseudomonadati</taxon>
        <taxon>Pseudomonadota</taxon>
        <taxon>Alphaproteobacteria</taxon>
        <taxon>Rhodobacterales</taxon>
        <taxon>Paracoccaceae</taxon>
        <taxon>Roseicitreum</taxon>
    </lineage>
</organism>
<dbReference type="PANTHER" id="PTHR43464">
    <property type="entry name" value="METHYLTRANSFERASE"/>
    <property type="match status" value="1"/>
</dbReference>
<dbReference type="GO" id="GO:0046406">
    <property type="term" value="F:magnesium protoporphyrin IX methyltransferase activity"/>
    <property type="evidence" value="ECO:0007669"/>
    <property type="project" value="UniProtKB-UniRule"/>
</dbReference>
<keyword evidence="8" id="KW-1185">Reference proteome</keyword>
<feature type="domain" description="Magnesium-protoporphyrin IX methyltransferase C-terminal" evidence="6">
    <location>
        <begin position="129"/>
        <end position="226"/>
    </location>
</feature>
<dbReference type="InterPro" id="IPR007848">
    <property type="entry name" value="Small_mtfrase_dom"/>
</dbReference>
<sequence length="227" mass="24443">MDSYVSTRTRMQTYFDSTAAKTWERLTSDAPVSRIRQTVREGRDTMRAAILAQLPDDLRGARVLDAGCGAGPMSVALAERGADVLGVDISPALLEVATRRTPDALRPRITFCAGDMLDADHGAFDYIVAMDSLIHYEAADIGRALAGLALRTSQSVVFTIAPRTVLLSMMWGAGKAFPRSDRSPQIIPHSDATIAAALRAAGSAASLSRVARVNRGFYISQAMEMRP</sequence>
<dbReference type="Proteomes" id="UP000198539">
    <property type="component" value="Unassembled WGS sequence"/>
</dbReference>
<evidence type="ECO:0000256" key="4">
    <source>
        <dbReference type="NCBIfam" id="TIGR02021"/>
    </source>
</evidence>
<evidence type="ECO:0000313" key="7">
    <source>
        <dbReference type="EMBL" id="SDW07698.1"/>
    </source>
</evidence>
<dbReference type="AlphaFoldDB" id="A0A1H2QLC9"/>
<dbReference type="SUPFAM" id="SSF53335">
    <property type="entry name" value="S-adenosyl-L-methionine-dependent methyltransferases"/>
    <property type="match status" value="1"/>
</dbReference>
<protein>
    <recommendedName>
        <fullName evidence="4">Magnesium protoporphyrin IX methyltransferase</fullName>
        <ecNumber evidence="4">2.1.1.11</ecNumber>
    </recommendedName>
</protein>
<feature type="domain" description="Methyltransferase small" evidence="5">
    <location>
        <begin position="48"/>
        <end position="128"/>
    </location>
</feature>
<dbReference type="OrthoDB" id="9765084at2"/>
<dbReference type="GO" id="GO:0032259">
    <property type="term" value="P:methylation"/>
    <property type="evidence" value="ECO:0007669"/>
    <property type="project" value="UniProtKB-KW"/>
</dbReference>
<dbReference type="PROSITE" id="PS51556">
    <property type="entry name" value="SAM_MT_MG_PIX"/>
    <property type="match status" value="1"/>
</dbReference>
<keyword evidence="1 7" id="KW-0489">Methyltransferase</keyword>
<dbReference type="InterPro" id="IPR010940">
    <property type="entry name" value="Mg_prot_MeTrfase_C"/>
</dbReference>
<dbReference type="Pfam" id="PF07109">
    <property type="entry name" value="Mg-por_mtran_C"/>
    <property type="match status" value="1"/>
</dbReference>
<dbReference type="RefSeq" id="WP_092884225.1">
    <property type="nucleotide sequence ID" value="NZ_CP061498.1"/>
</dbReference>
<dbReference type="EC" id="2.1.1.11" evidence="4"/>
<proteinExistence type="predicted"/>
<dbReference type="STRING" id="564137.SAMN04488238_10136"/>
<accession>A0A1H2QLC9</accession>
<gene>
    <name evidence="7" type="ORF">SAMN04488238_10136</name>
</gene>
<dbReference type="InterPro" id="IPR010251">
    <property type="entry name" value="Mg_prot_MeTrfase"/>
</dbReference>
<dbReference type="Pfam" id="PF05175">
    <property type="entry name" value="MTS"/>
    <property type="match status" value="1"/>
</dbReference>
<evidence type="ECO:0000259" key="5">
    <source>
        <dbReference type="Pfam" id="PF05175"/>
    </source>
</evidence>
<keyword evidence="2 7" id="KW-0808">Transferase</keyword>